<feature type="domain" description="Carbohydrate kinase PfkB" evidence="3">
    <location>
        <begin position="7"/>
        <end position="286"/>
    </location>
</feature>
<reference evidence="5" key="1">
    <citation type="submission" date="2016-09" db="EMBL/GenBank/DDBJ databases">
        <title>Acidihalobacter prosperus F5.</title>
        <authorList>
            <person name="Khaleque H.N."/>
            <person name="Ramsay J.P."/>
            <person name="Kaksonen A.H."/>
            <person name="Boxall N.J."/>
            <person name="Watkin E.L.J."/>
        </authorList>
    </citation>
    <scope>NUCLEOTIDE SEQUENCE [LARGE SCALE GENOMIC DNA]</scope>
    <source>
        <strain evidence="5">F5</strain>
    </source>
</reference>
<keyword evidence="5" id="KW-1185">Reference proteome</keyword>
<dbReference type="InterPro" id="IPR002173">
    <property type="entry name" value="Carboh/pur_kinase_PfkB_CS"/>
</dbReference>
<evidence type="ECO:0000313" key="4">
    <source>
        <dbReference type="EMBL" id="AOU96700.1"/>
    </source>
</evidence>
<keyword evidence="1" id="KW-0808">Transferase</keyword>
<proteinExistence type="predicted"/>
<dbReference type="PROSITE" id="PS00584">
    <property type="entry name" value="PFKB_KINASES_2"/>
    <property type="match status" value="1"/>
</dbReference>
<sequence>MSLFLLTGIATLDIVNTVDHYPAEDEELRASASRHSPGGNALNAARILAGLGHRTELLAHLADDPGGKHILATLDADGIDHAHCPCASGTTPTSYITLNAINGSRTIVHYRELPELSSHHFKALPIERFDWLHFEGRNVPETNNMLRHARGRLLDQPISIEIEKPRPGLDQLFPQADVLIFSRAYALALGHTCASELLTALRPLAPRAALVCAWGEDGAWALAADRRAPAEAIHASAVRSGPVVDTLGAGDAFNAGLIEALATGSTLDEALRRAVTLAGRKVTGQGFSHLADGARA</sequence>
<accession>A0A1D8IJN7</accession>
<gene>
    <name evidence="4" type="ORF">BI364_00505</name>
</gene>
<evidence type="ECO:0000259" key="3">
    <source>
        <dbReference type="Pfam" id="PF00294"/>
    </source>
</evidence>
<evidence type="ECO:0000256" key="1">
    <source>
        <dbReference type="ARBA" id="ARBA00022679"/>
    </source>
</evidence>
<dbReference type="Proteomes" id="UP000095401">
    <property type="component" value="Chromosome"/>
</dbReference>
<name>A0A1D8IJN7_9GAMM</name>
<dbReference type="Gene3D" id="3.40.1190.20">
    <property type="match status" value="1"/>
</dbReference>
<dbReference type="PANTHER" id="PTHR42774">
    <property type="entry name" value="PHOSPHOTRANSFERASE SYSTEM TRANSPORT PROTEIN"/>
    <property type="match status" value="1"/>
</dbReference>
<dbReference type="RefSeq" id="WP_070077094.1">
    <property type="nucleotide sequence ID" value="NZ_CP017415.1"/>
</dbReference>
<dbReference type="InterPro" id="IPR011611">
    <property type="entry name" value="PfkB_dom"/>
</dbReference>
<dbReference type="AlphaFoldDB" id="A0A1D8IJN7"/>
<organism evidence="4 5">
    <name type="scientific">Acidihalobacter yilgarnensis</name>
    <dbReference type="NCBI Taxonomy" id="2819280"/>
    <lineage>
        <taxon>Bacteria</taxon>
        <taxon>Pseudomonadati</taxon>
        <taxon>Pseudomonadota</taxon>
        <taxon>Gammaproteobacteria</taxon>
        <taxon>Chromatiales</taxon>
        <taxon>Ectothiorhodospiraceae</taxon>
        <taxon>Acidihalobacter</taxon>
    </lineage>
</organism>
<evidence type="ECO:0000256" key="2">
    <source>
        <dbReference type="ARBA" id="ARBA00022777"/>
    </source>
</evidence>
<dbReference type="PANTHER" id="PTHR42774:SF3">
    <property type="entry name" value="KETOHEXOKINASE"/>
    <property type="match status" value="1"/>
</dbReference>
<protein>
    <recommendedName>
        <fullName evidence="3">Carbohydrate kinase PfkB domain-containing protein</fullName>
    </recommendedName>
</protein>
<dbReference type="KEGG" id="aprs:BI364_00505"/>
<dbReference type="SUPFAM" id="SSF53613">
    <property type="entry name" value="Ribokinase-like"/>
    <property type="match status" value="1"/>
</dbReference>
<dbReference type="EMBL" id="CP017415">
    <property type="protein sequence ID" value="AOU96700.1"/>
    <property type="molecule type" value="Genomic_DNA"/>
</dbReference>
<dbReference type="Pfam" id="PF00294">
    <property type="entry name" value="PfkB"/>
    <property type="match status" value="1"/>
</dbReference>
<dbReference type="InterPro" id="IPR029056">
    <property type="entry name" value="Ribokinase-like"/>
</dbReference>
<dbReference type="GO" id="GO:0016301">
    <property type="term" value="F:kinase activity"/>
    <property type="evidence" value="ECO:0007669"/>
    <property type="project" value="UniProtKB-KW"/>
</dbReference>
<dbReference type="InterPro" id="IPR052562">
    <property type="entry name" value="Ketohexokinase-related"/>
</dbReference>
<evidence type="ECO:0000313" key="5">
    <source>
        <dbReference type="Proteomes" id="UP000095401"/>
    </source>
</evidence>
<keyword evidence="2" id="KW-0418">Kinase</keyword>